<evidence type="ECO:0000313" key="4">
    <source>
        <dbReference type="Proteomes" id="UP000578697"/>
    </source>
</evidence>
<keyword evidence="4" id="KW-1185">Reference proteome</keyword>
<evidence type="ECO:0000256" key="1">
    <source>
        <dbReference type="SAM" id="Phobius"/>
    </source>
</evidence>
<reference evidence="2 4" key="2">
    <citation type="submission" date="2020-08" db="EMBL/GenBank/DDBJ databases">
        <title>Genomic Encyclopedia of Type Strains, Phase IV (KMG-IV): sequencing the most valuable type-strain genomes for metagenomic binning, comparative biology and taxonomic classification.</title>
        <authorList>
            <person name="Goeker M."/>
        </authorList>
    </citation>
    <scope>NUCLEOTIDE SEQUENCE [LARGE SCALE GENOMIC DNA]</scope>
    <source>
        <strain evidence="2 4">DSM 103679</strain>
    </source>
</reference>
<dbReference type="KEGG" id="trc:DYE49_05530"/>
<dbReference type="Proteomes" id="UP000593591">
    <property type="component" value="Chromosome"/>
</dbReference>
<accession>A0A840SCB2</accession>
<feature type="transmembrane region" description="Helical" evidence="1">
    <location>
        <begin position="20"/>
        <end position="43"/>
    </location>
</feature>
<reference evidence="3 5" key="1">
    <citation type="submission" date="2018-08" db="EMBL/GenBank/DDBJ databases">
        <title>The first complete genome of Treponema rectale (CHPAT), a commensal spirochete of the bovine rectum.</title>
        <authorList>
            <person name="Staton G.J."/>
            <person name="Clegg S.R."/>
            <person name="Carter S.D."/>
            <person name="Radford A.D."/>
            <person name="Darby A."/>
            <person name="Hall N."/>
            <person name="Birtles R.J."/>
            <person name="Evans N.J."/>
        </authorList>
    </citation>
    <scope>NUCLEOTIDE SEQUENCE [LARGE SCALE GENOMIC DNA]</scope>
    <source>
        <strain evidence="3 5">CHPA</strain>
    </source>
</reference>
<organism evidence="2 4">
    <name type="scientific">Treponema rectale</name>
    <dbReference type="NCBI Taxonomy" id="744512"/>
    <lineage>
        <taxon>Bacteria</taxon>
        <taxon>Pseudomonadati</taxon>
        <taxon>Spirochaetota</taxon>
        <taxon>Spirochaetia</taxon>
        <taxon>Spirochaetales</taxon>
        <taxon>Treponemataceae</taxon>
        <taxon>Treponema</taxon>
    </lineage>
</organism>
<sequence>MSDEIIEVPNEQLEFYKKQLIKLGFFAAIITVLFGLILLFCLISKNSYNQGLKERVNKILNENSIEASAETQLALPSALSATAAAWKLSGNNDVYAVIIRITTIYSSVPCIFTYNASEDEAVFVAFDGVSEKAERSIRQTGIANQISYWKKKIPGFMKEAIKEEVK</sequence>
<dbReference type="RefSeq" id="WP_184651780.1">
    <property type="nucleotide sequence ID" value="NZ_JACHFR010000001.1"/>
</dbReference>
<keyword evidence="1" id="KW-1133">Transmembrane helix</keyword>
<evidence type="ECO:0000313" key="2">
    <source>
        <dbReference type="EMBL" id="MBB5218360.1"/>
    </source>
</evidence>
<dbReference type="EMBL" id="JACHFR010000001">
    <property type="protein sequence ID" value="MBB5218360.1"/>
    <property type="molecule type" value="Genomic_DNA"/>
</dbReference>
<keyword evidence="1" id="KW-0472">Membrane</keyword>
<keyword evidence="1" id="KW-0812">Transmembrane</keyword>
<proteinExistence type="predicted"/>
<protein>
    <submittedName>
        <fullName evidence="2">Uncharacterized protein</fullName>
    </submittedName>
</protein>
<dbReference type="EMBL" id="CP031517">
    <property type="protein sequence ID" value="QOS39943.1"/>
    <property type="molecule type" value="Genomic_DNA"/>
</dbReference>
<evidence type="ECO:0000313" key="5">
    <source>
        <dbReference type="Proteomes" id="UP000593591"/>
    </source>
</evidence>
<dbReference type="AlphaFoldDB" id="A0A840SCB2"/>
<name>A0A840SCB2_9SPIR</name>
<evidence type="ECO:0000313" key="3">
    <source>
        <dbReference type="EMBL" id="QOS39943.1"/>
    </source>
</evidence>
<dbReference type="Proteomes" id="UP000578697">
    <property type="component" value="Unassembled WGS sequence"/>
</dbReference>
<gene>
    <name evidence="3" type="ORF">DYE49_05530</name>
    <name evidence="2" type="ORF">HNP77_000704</name>
</gene>